<feature type="repeat" description="WD" evidence="3">
    <location>
        <begin position="1434"/>
        <end position="1459"/>
    </location>
</feature>
<feature type="repeat" description="WD" evidence="3">
    <location>
        <begin position="1608"/>
        <end position="1640"/>
    </location>
</feature>
<dbReference type="SUPFAM" id="SSF141571">
    <property type="entry name" value="Pentapeptide repeat-like"/>
    <property type="match status" value="1"/>
</dbReference>
<dbReference type="PROSITE" id="PS50294">
    <property type="entry name" value="WD_REPEATS_REGION"/>
    <property type="match status" value="5"/>
</dbReference>
<name>A0A841FKL0_9ACTN</name>
<dbReference type="SUPFAM" id="SSF52540">
    <property type="entry name" value="P-loop containing nucleoside triphosphate hydrolases"/>
    <property type="match status" value="1"/>
</dbReference>
<evidence type="ECO:0000259" key="5">
    <source>
        <dbReference type="PROSITE" id="PS50837"/>
    </source>
</evidence>
<dbReference type="PROSITE" id="PS50837">
    <property type="entry name" value="NACHT"/>
    <property type="match status" value="1"/>
</dbReference>
<dbReference type="InterPro" id="IPR015943">
    <property type="entry name" value="WD40/YVTN_repeat-like_dom_sf"/>
</dbReference>
<dbReference type="InterPro" id="IPR009003">
    <property type="entry name" value="Peptidase_S1_PA"/>
</dbReference>
<dbReference type="Pfam" id="PF13365">
    <property type="entry name" value="Trypsin_2"/>
    <property type="match status" value="1"/>
</dbReference>
<dbReference type="CDD" id="cd00200">
    <property type="entry name" value="WD40"/>
    <property type="match status" value="1"/>
</dbReference>
<dbReference type="Proteomes" id="UP000548476">
    <property type="component" value="Unassembled WGS sequence"/>
</dbReference>
<dbReference type="InterPro" id="IPR027417">
    <property type="entry name" value="P-loop_NTPase"/>
</dbReference>
<evidence type="ECO:0000256" key="3">
    <source>
        <dbReference type="PROSITE-ProRule" id="PRU00221"/>
    </source>
</evidence>
<dbReference type="SUPFAM" id="SSF50969">
    <property type="entry name" value="YVTN repeat-like/Quinoprotein amine dehydrogenase"/>
    <property type="match status" value="1"/>
</dbReference>
<keyword evidence="7" id="KW-1185">Reference proteome</keyword>
<evidence type="ECO:0000313" key="7">
    <source>
        <dbReference type="Proteomes" id="UP000548476"/>
    </source>
</evidence>
<dbReference type="PANTHER" id="PTHR19848">
    <property type="entry name" value="WD40 REPEAT PROTEIN"/>
    <property type="match status" value="1"/>
</dbReference>
<keyword evidence="2" id="KW-0677">Repeat</keyword>
<organism evidence="6 7">
    <name type="scientific">Phytomonospora endophytica</name>
    <dbReference type="NCBI Taxonomy" id="714109"/>
    <lineage>
        <taxon>Bacteria</taxon>
        <taxon>Bacillati</taxon>
        <taxon>Actinomycetota</taxon>
        <taxon>Actinomycetes</taxon>
        <taxon>Micromonosporales</taxon>
        <taxon>Micromonosporaceae</taxon>
        <taxon>Phytomonospora</taxon>
    </lineage>
</organism>
<dbReference type="Gene3D" id="2.160.20.80">
    <property type="entry name" value="E3 ubiquitin-protein ligase SopA"/>
    <property type="match status" value="1"/>
</dbReference>
<evidence type="ECO:0000313" key="6">
    <source>
        <dbReference type="EMBL" id="MBB6036404.1"/>
    </source>
</evidence>
<proteinExistence type="predicted"/>
<feature type="repeat" description="WD" evidence="3">
    <location>
        <begin position="1813"/>
        <end position="1854"/>
    </location>
</feature>
<dbReference type="PROSITE" id="PS50082">
    <property type="entry name" value="WD_REPEATS_2"/>
    <property type="match status" value="7"/>
</dbReference>
<protein>
    <submittedName>
        <fullName evidence="6">WD40 repeat protein/3',5'-cyclic AMP phosphodiesterase CpdA</fullName>
    </submittedName>
</protein>
<comment type="caution">
    <text evidence="6">The sequence shown here is derived from an EMBL/GenBank/DDBJ whole genome shotgun (WGS) entry which is preliminary data.</text>
</comment>
<dbReference type="InterPro" id="IPR001646">
    <property type="entry name" value="5peptide_repeat"/>
</dbReference>
<gene>
    <name evidence="6" type="ORF">HNR73_004275</name>
</gene>
<feature type="compositionally biased region" description="Pro residues" evidence="4">
    <location>
        <begin position="523"/>
        <end position="536"/>
    </location>
</feature>
<feature type="repeat" description="WD" evidence="3">
    <location>
        <begin position="1469"/>
        <end position="1500"/>
    </location>
</feature>
<evidence type="ECO:0000256" key="2">
    <source>
        <dbReference type="ARBA" id="ARBA00022737"/>
    </source>
</evidence>
<feature type="region of interest" description="Disordered" evidence="4">
    <location>
        <begin position="518"/>
        <end position="538"/>
    </location>
</feature>
<dbReference type="Gene3D" id="2.130.10.10">
    <property type="entry name" value="YVTN repeat-like/Quinoprotein amine dehydrogenase"/>
    <property type="match status" value="5"/>
</dbReference>
<dbReference type="SUPFAM" id="SSF50978">
    <property type="entry name" value="WD40 repeat-like"/>
    <property type="match status" value="2"/>
</dbReference>
<feature type="repeat" description="WD" evidence="3">
    <location>
        <begin position="1771"/>
        <end position="1803"/>
    </location>
</feature>
<dbReference type="EMBL" id="JACHGT010000009">
    <property type="protein sequence ID" value="MBB6036404.1"/>
    <property type="molecule type" value="Genomic_DNA"/>
</dbReference>
<dbReference type="InterPro" id="IPR011044">
    <property type="entry name" value="Quino_amine_DH_bsu"/>
</dbReference>
<dbReference type="InterPro" id="IPR029052">
    <property type="entry name" value="Metallo-depent_PP-like"/>
</dbReference>
<sequence length="1914" mass="207944">MTLTDSGGRVRMRPPEHAVAIVLNVDGRQTGLGFLIGPRELVTCAHVVNTAIGRKRSDRSPPDAPLRVRFPFAAGKGDVTATVGAWFRSDGPGDADLAILTLPPGVTDGLDPLALADRADSGIDVQMCGPSTHGLQHVRGLLVGQAGLGRLQIDQNRGGAYRVVPGFSGGPVWRQSTGEVVGVLRAATLEEGASAAECIDIAVLHRLRAGRSHVQERPSPGARHPTILQLGGTRFTRHDRTTASLLAEAILTDLARLEHEHRLRPNLLVVGGDLTEGGRPPEFGVAELFLARIAETLDLAPDRIVLVPGRTDVNTRLCEAYFARCEEYDEEPIAPYWEKWAPYSALLEKLTGRPLSRAEPWSALALAHPSVAVTALNSTYGLSHLPNACEGVYGEAQLRWITAQSQEARVAPHIVVSHHALLAAPPSRDPEIQRVARLLQAGTDLILAGEIDARVPPLDHGGPTPVLTVTGRDRYHLIHIEPDGIDVYARRRDGGERFVGDTGIDPDGDDWRLRLTRRTATQAPPPPPSTSDPKPPSRLTENLRLVLEASELRDPDALFVSHEPDDANGFAYLRAIRRHDFGDGLEPAGEYLIGVLSAPPDRDDLDRFRTEVIDLFRSPGNPPPARLVYFGQLAEATVVSYAQRLGIHVESFQRFQRGWDPRRFVAWQEVDLAGDRRYPPQLYIPQGFQELGPRGIPVDELGRDSDTDRQGLPERVAGWLREPYGHLIVVLGAAGSGKTFFLRTLARELSHVDSPVTPIYLPVRDLDRLPEIDEVVAAYLTRAGEERLNPTRFNYLLKEGRIALLLDGLDELTAQSSYERAIGHLREIGSKAERLAKIVVTARDVEFLSNSAVLDALGGTSAVTEGRRALRIAEFSSAQIEEFLTRLLGTPSDARRRIELLGGLGQLPEVARNPRMLSFIAEIDEERLLQAKRASEGHLTGADLYQQVLDQWITGEVNRLTTRSQVPPLNATELWQAVRTLALHLWRTDREHATIDDLGLAAAALSQLDGDTGGGPRPEADVRVHQLGAGSLLVRHEDGELGFIHRSIREWLVAKALSPLPEHGPAAPLSLHRVTSQTAHFLCEINGRVAVWAWIDGLTGIATPTAIAQDNALALQRFVGRRPPMNRPQLADGDPSDADPHDLTTRYLGADLRLYDLRAQQLTGQDFTDALMDNADMCGNDLTGVRFTRVRLTGAQFVGAKLTDASLVEADATGANLNGADLSRTLLDRTILRRASLLGATVDPAALAKADTTGAATPNTPLSVQFRPSKVGEVAAIDPSGGLVVSADKHGWLHLWDLEIGTPIRQWKALTGPVRALSWSPDGHHVLAGGDGSSVSDALVGEVLIRWNDGGPVTAVAWSPQPNRLATAGPQGTVSIRSADSLDAVHVVRPLPRVRAMTWSPDGAHLAVGGDNTIVVLKPGDAEPLARCEALSDVKVLAWSPDGRLLASGHGDGTVETWSGSRFLSQDTAHAHRAAVRALAWTPDGTGLFSGGDDGWVHKWHTWRLRDAGHVEHSSPTIRSAVRSLSMSADGTRLVTSGGADGIRVWNLDEQNRHVWQRRDKAEGATAARPDWIRTASWSPDGTHIVSGSERGELRIWDLRSGGTTHKRRQYPQAILAADWGGDGTKLATGGNDGVIALWQNTLKPEPSWAGGAWVRAVRWSPDGALLATGSDDEYVHVWDRARRDPLHRWRLGGRVRDVVWSLDGHRVFAAGLAGAMGCWNVEGGRTVWRKSTMDHTVWALCVTETLVLTGDSARMLRLHSADGGTEIAAWEAHAGSVTAVAWNAWEHQIVSAGTDGMVRIWDPNTHAVLCEWLAHAGWITSLSLSPDGRHLLTSGDDNVLRVWHAGTGEPVATLVPLSNGREAVLYGDGLTYKLNGNADGRFWYAGAQVRFEATEADEYVPDLVRVPENHPIL</sequence>
<feature type="domain" description="NACHT" evidence="5">
    <location>
        <begin position="726"/>
        <end position="815"/>
    </location>
</feature>
<accession>A0A841FKL0</accession>
<dbReference type="Pfam" id="PF00400">
    <property type="entry name" value="WD40"/>
    <property type="match status" value="9"/>
</dbReference>
<dbReference type="Pfam" id="PF00805">
    <property type="entry name" value="Pentapeptide"/>
    <property type="match status" value="2"/>
</dbReference>
<dbReference type="InterPro" id="IPR007111">
    <property type="entry name" value="NACHT_NTPase"/>
</dbReference>
<dbReference type="Gene3D" id="3.40.50.300">
    <property type="entry name" value="P-loop containing nucleotide triphosphate hydrolases"/>
    <property type="match status" value="1"/>
</dbReference>
<keyword evidence="1 3" id="KW-0853">WD repeat</keyword>
<dbReference type="RefSeq" id="WP_184789258.1">
    <property type="nucleotide sequence ID" value="NZ_BONT01000029.1"/>
</dbReference>
<dbReference type="Pfam" id="PF22739">
    <property type="entry name" value="NA-iREase3"/>
    <property type="match status" value="1"/>
</dbReference>
<dbReference type="SUPFAM" id="SSF50494">
    <property type="entry name" value="Trypsin-like serine proteases"/>
    <property type="match status" value="1"/>
</dbReference>
<dbReference type="Gene3D" id="2.40.10.10">
    <property type="entry name" value="Trypsin-like serine proteases"/>
    <property type="match status" value="2"/>
</dbReference>
<dbReference type="InterPro" id="IPR043504">
    <property type="entry name" value="Peptidase_S1_PA_chymotrypsin"/>
</dbReference>
<dbReference type="PANTHER" id="PTHR19848:SF8">
    <property type="entry name" value="F-BOX AND WD REPEAT DOMAIN CONTAINING 7"/>
    <property type="match status" value="1"/>
</dbReference>
<evidence type="ECO:0000256" key="1">
    <source>
        <dbReference type="ARBA" id="ARBA00022574"/>
    </source>
</evidence>
<feature type="repeat" description="WD" evidence="3">
    <location>
        <begin position="1655"/>
        <end position="1680"/>
    </location>
</feature>
<dbReference type="Gene3D" id="3.60.21.10">
    <property type="match status" value="1"/>
</dbReference>
<evidence type="ECO:0000256" key="4">
    <source>
        <dbReference type="SAM" id="MobiDB-lite"/>
    </source>
</evidence>
<feature type="repeat" description="WD" evidence="3">
    <location>
        <begin position="1566"/>
        <end position="1607"/>
    </location>
</feature>
<dbReference type="InterPro" id="IPR036322">
    <property type="entry name" value="WD40_repeat_dom_sf"/>
</dbReference>
<dbReference type="SMART" id="SM00320">
    <property type="entry name" value="WD40"/>
    <property type="match status" value="13"/>
</dbReference>
<dbReference type="CDD" id="cd00009">
    <property type="entry name" value="AAA"/>
    <property type="match status" value="1"/>
</dbReference>
<reference evidence="6 7" key="1">
    <citation type="submission" date="2020-08" db="EMBL/GenBank/DDBJ databases">
        <title>Genomic Encyclopedia of Type Strains, Phase IV (KMG-IV): sequencing the most valuable type-strain genomes for metagenomic binning, comparative biology and taxonomic classification.</title>
        <authorList>
            <person name="Goeker M."/>
        </authorList>
    </citation>
    <scope>NUCLEOTIDE SEQUENCE [LARGE SCALE GENOMIC DNA]</scope>
    <source>
        <strain evidence="6 7">YIM 65646</strain>
    </source>
</reference>
<dbReference type="InterPro" id="IPR054571">
    <property type="entry name" value="NA-iREase3_dom"/>
</dbReference>
<dbReference type="SUPFAM" id="SSF56300">
    <property type="entry name" value="Metallo-dependent phosphatases"/>
    <property type="match status" value="1"/>
</dbReference>
<dbReference type="InterPro" id="IPR001680">
    <property type="entry name" value="WD40_rpt"/>
</dbReference>
<dbReference type="Pfam" id="PF05729">
    <property type="entry name" value="NACHT"/>
    <property type="match status" value="1"/>
</dbReference>